<organism evidence="6 7">
    <name type="scientific">Tianweitania sediminis</name>
    <dbReference type="NCBI Taxonomy" id="1502156"/>
    <lineage>
        <taxon>Bacteria</taxon>
        <taxon>Pseudomonadati</taxon>
        <taxon>Pseudomonadota</taxon>
        <taxon>Alphaproteobacteria</taxon>
        <taxon>Hyphomicrobiales</taxon>
        <taxon>Phyllobacteriaceae</taxon>
        <taxon>Tianweitania</taxon>
    </lineage>
</organism>
<dbReference type="InterPro" id="IPR036271">
    <property type="entry name" value="Tet_transcr_reg_TetR-rel_C_sf"/>
</dbReference>
<dbReference type="Proteomes" id="UP000666240">
    <property type="component" value="Unassembled WGS sequence"/>
</dbReference>
<evidence type="ECO:0000259" key="5">
    <source>
        <dbReference type="PROSITE" id="PS50977"/>
    </source>
</evidence>
<protein>
    <submittedName>
        <fullName evidence="6">TetR/AcrR family transcriptional regulator</fullName>
    </submittedName>
</protein>
<dbReference type="SUPFAM" id="SSF48498">
    <property type="entry name" value="Tetracyclin repressor-like, C-terminal domain"/>
    <property type="match status" value="1"/>
</dbReference>
<dbReference type="PRINTS" id="PR00455">
    <property type="entry name" value="HTHTETR"/>
</dbReference>
<sequence length="214" mass="23717">MLDKPTRQGRPPTFSREERRQRILAAASQVFLGRGYTNASIDDVVKACGMSKKTVYQAFDSKEHLFRELVEAEIAKAPDLQNLGTAIRGAENHLRYAFQQIAEFIFSDHQVALARLVVTESPTSPELSAIFYEKAVLTGRAMLTDTLRALMVEGEISGPQQPEELADILMGGLLGRDFFAVLISRTTPPSKEAIAERVTRLLRFIQPALKGNVA</sequence>
<evidence type="ECO:0000256" key="1">
    <source>
        <dbReference type="ARBA" id="ARBA00023015"/>
    </source>
</evidence>
<feature type="domain" description="HTH tetR-type" evidence="5">
    <location>
        <begin position="17"/>
        <end position="77"/>
    </location>
</feature>
<evidence type="ECO:0000313" key="6">
    <source>
        <dbReference type="EMBL" id="MBP0441471.1"/>
    </source>
</evidence>
<dbReference type="Pfam" id="PF00440">
    <property type="entry name" value="TetR_N"/>
    <property type="match status" value="1"/>
</dbReference>
<dbReference type="PANTHER" id="PTHR30055:SF146">
    <property type="entry name" value="HTH-TYPE TRANSCRIPTIONAL DUAL REGULATOR CECR"/>
    <property type="match status" value="1"/>
</dbReference>
<dbReference type="AlphaFoldDB" id="A0A8J7RQU7"/>
<dbReference type="InterPro" id="IPR050109">
    <property type="entry name" value="HTH-type_TetR-like_transc_reg"/>
</dbReference>
<feature type="DNA-binding region" description="H-T-H motif" evidence="4">
    <location>
        <begin position="40"/>
        <end position="59"/>
    </location>
</feature>
<keyword evidence="1" id="KW-0805">Transcription regulation</keyword>
<evidence type="ECO:0000313" key="7">
    <source>
        <dbReference type="Proteomes" id="UP000666240"/>
    </source>
</evidence>
<evidence type="ECO:0000256" key="2">
    <source>
        <dbReference type="ARBA" id="ARBA00023125"/>
    </source>
</evidence>
<name>A0A8J7RQU7_9HYPH</name>
<reference evidence="6" key="1">
    <citation type="submission" date="2021-03" db="EMBL/GenBank/DDBJ databases">
        <title>Genome sequencing and assembly of Tianweitania sediminis.</title>
        <authorList>
            <person name="Chhetri G."/>
        </authorList>
    </citation>
    <scope>NUCLEOTIDE SEQUENCE</scope>
    <source>
        <strain evidence="6">Z8</strain>
    </source>
</reference>
<dbReference type="FunFam" id="1.10.10.60:FF:000141">
    <property type="entry name" value="TetR family transcriptional regulator"/>
    <property type="match status" value="1"/>
</dbReference>
<dbReference type="InterPro" id="IPR009057">
    <property type="entry name" value="Homeodomain-like_sf"/>
</dbReference>
<keyword evidence="7" id="KW-1185">Reference proteome</keyword>
<accession>A0A8J7RQU7</accession>
<comment type="caution">
    <text evidence="6">The sequence shown here is derived from an EMBL/GenBank/DDBJ whole genome shotgun (WGS) entry which is preliminary data.</text>
</comment>
<dbReference type="PANTHER" id="PTHR30055">
    <property type="entry name" value="HTH-TYPE TRANSCRIPTIONAL REGULATOR RUTR"/>
    <property type="match status" value="1"/>
</dbReference>
<dbReference type="PROSITE" id="PS50977">
    <property type="entry name" value="HTH_TETR_2"/>
    <property type="match status" value="1"/>
</dbReference>
<gene>
    <name evidence="6" type="ORF">J5Y06_22755</name>
</gene>
<dbReference type="Pfam" id="PF14246">
    <property type="entry name" value="TetR_C_7"/>
    <property type="match status" value="1"/>
</dbReference>
<evidence type="ECO:0000256" key="3">
    <source>
        <dbReference type="ARBA" id="ARBA00023163"/>
    </source>
</evidence>
<dbReference type="InterPro" id="IPR039536">
    <property type="entry name" value="TetR_C_Proteobacteria"/>
</dbReference>
<evidence type="ECO:0000256" key="4">
    <source>
        <dbReference type="PROSITE-ProRule" id="PRU00335"/>
    </source>
</evidence>
<dbReference type="RefSeq" id="WP_209337501.1">
    <property type="nucleotide sequence ID" value="NZ_JAGIYY010000016.1"/>
</dbReference>
<dbReference type="GO" id="GO:0003700">
    <property type="term" value="F:DNA-binding transcription factor activity"/>
    <property type="evidence" value="ECO:0007669"/>
    <property type="project" value="TreeGrafter"/>
</dbReference>
<dbReference type="SUPFAM" id="SSF46689">
    <property type="entry name" value="Homeodomain-like"/>
    <property type="match status" value="1"/>
</dbReference>
<dbReference type="Gene3D" id="1.10.357.10">
    <property type="entry name" value="Tetracycline Repressor, domain 2"/>
    <property type="match status" value="1"/>
</dbReference>
<dbReference type="EMBL" id="JAGIYY010000016">
    <property type="protein sequence ID" value="MBP0441471.1"/>
    <property type="molecule type" value="Genomic_DNA"/>
</dbReference>
<dbReference type="InterPro" id="IPR001647">
    <property type="entry name" value="HTH_TetR"/>
</dbReference>
<proteinExistence type="predicted"/>
<keyword evidence="2 4" id="KW-0238">DNA-binding</keyword>
<dbReference type="GO" id="GO:0000976">
    <property type="term" value="F:transcription cis-regulatory region binding"/>
    <property type="evidence" value="ECO:0007669"/>
    <property type="project" value="TreeGrafter"/>
</dbReference>
<keyword evidence="3" id="KW-0804">Transcription</keyword>